<dbReference type="GO" id="GO:0006289">
    <property type="term" value="P:nucleotide-excision repair"/>
    <property type="evidence" value="ECO:0007669"/>
    <property type="project" value="InterPro"/>
</dbReference>
<feature type="domain" description="UVR" evidence="1">
    <location>
        <begin position="242"/>
        <end position="277"/>
    </location>
</feature>
<protein>
    <recommendedName>
        <fullName evidence="6">Excinuclease ABC subunit C</fullName>
    </recommendedName>
</protein>
<dbReference type="Gene3D" id="3.30.420.340">
    <property type="entry name" value="UvrC, RNAse H endonuclease domain"/>
    <property type="match status" value="1"/>
</dbReference>
<dbReference type="InterPro" id="IPR001943">
    <property type="entry name" value="UVR_dom"/>
</dbReference>
<dbReference type="InterPro" id="IPR038476">
    <property type="entry name" value="UvrC_RNase_H_dom_sf"/>
</dbReference>
<gene>
    <name evidence="4" type="ORF">A3C71_03095</name>
</gene>
<dbReference type="InterPro" id="IPR047296">
    <property type="entry name" value="GIY-YIG_UvrC_Cho"/>
</dbReference>
<dbReference type="Gene3D" id="4.10.860.10">
    <property type="entry name" value="UVR domain"/>
    <property type="match status" value="1"/>
</dbReference>
<dbReference type="InterPro" id="IPR001162">
    <property type="entry name" value="UvrC_RNase_H_dom"/>
</dbReference>
<dbReference type="SMART" id="SM00465">
    <property type="entry name" value="GIYc"/>
    <property type="match status" value="1"/>
</dbReference>
<evidence type="ECO:0000313" key="5">
    <source>
        <dbReference type="Proteomes" id="UP000178197"/>
    </source>
</evidence>
<dbReference type="GO" id="GO:0009381">
    <property type="term" value="F:excinuclease ABC activity"/>
    <property type="evidence" value="ECO:0007669"/>
    <property type="project" value="InterPro"/>
</dbReference>
<reference evidence="4 5" key="1">
    <citation type="journal article" date="2016" name="Nat. Commun.">
        <title>Thousands of microbial genomes shed light on interconnected biogeochemical processes in an aquifer system.</title>
        <authorList>
            <person name="Anantharaman K."/>
            <person name="Brown C.T."/>
            <person name="Hug L.A."/>
            <person name="Sharon I."/>
            <person name="Castelle C.J."/>
            <person name="Probst A.J."/>
            <person name="Thomas B.C."/>
            <person name="Singh A."/>
            <person name="Wilkins M.J."/>
            <person name="Karaoz U."/>
            <person name="Brodie E.L."/>
            <person name="Williams K.H."/>
            <person name="Hubbard S.S."/>
            <person name="Banfield J.F."/>
        </authorList>
    </citation>
    <scope>NUCLEOTIDE SEQUENCE [LARGE SCALE GENOMIC DNA]</scope>
</reference>
<feature type="domain" description="GIY-YIG" evidence="2">
    <location>
        <begin position="12"/>
        <end position="93"/>
    </location>
</feature>
<evidence type="ECO:0000313" key="4">
    <source>
        <dbReference type="EMBL" id="OGN12248.1"/>
    </source>
</evidence>
<feature type="domain" description="UvrC family homology region profile" evidence="3">
    <location>
        <begin position="268"/>
        <end position="414"/>
    </location>
</feature>
<dbReference type="Pfam" id="PF02151">
    <property type="entry name" value="UVR"/>
    <property type="match status" value="1"/>
</dbReference>
<dbReference type="GO" id="GO:0009380">
    <property type="term" value="C:excinuclease repair complex"/>
    <property type="evidence" value="ECO:0007669"/>
    <property type="project" value="TreeGrafter"/>
</dbReference>
<dbReference type="PANTHER" id="PTHR30562">
    <property type="entry name" value="UVRC/OXIDOREDUCTASE"/>
    <property type="match status" value="1"/>
</dbReference>
<dbReference type="InterPro" id="IPR035901">
    <property type="entry name" value="GIY-YIG_endonuc_sf"/>
</dbReference>
<evidence type="ECO:0008006" key="6">
    <source>
        <dbReference type="Google" id="ProtNLM"/>
    </source>
</evidence>
<dbReference type="SUPFAM" id="SSF46600">
    <property type="entry name" value="C-terminal UvrC-binding domain of UvrB"/>
    <property type="match status" value="1"/>
</dbReference>
<dbReference type="Gene3D" id="3.40.1440.10">
    <property type="entry name" value="GIY-YIG endonuclease"/>
    <property type="match status" value="1"/>
</dbReference>
<dbReference type="InterPro" id="IPR036876">
    <property type="entry name" value="UVR_dom_sf"/>
</dbReference>
<dbReference type="PROSITE" id="PS50151">
    <property type="entry name" value="UVR"/>
    <property type="match status" value="1"/>
</dbReference>
<evidence type="ECO:0000259" key="1">
    <source>
        <dbReference type="PROSITE" id="PS50151"/>
    </source>
</evidence>
<dbReference type="PROSITE" id="PS50164">
    <property type="entry name" value="GIY_YIG"/>
    <property type="match status" value="1"/>
</dbReference>
<dbReference type="Pfam" id="PF08459">
    <property type="entry name" value="UvrC_RNaseH_dom"/>
    <property type="match status" value="1"/>
</dbReference>
<dbReference type="PANTHER" id="PTHR30562:SF1">
    <property type="entry name" value="UVRABC SYSTEM PROTEIN C"/>
    <property type="match status" value="1"/>
</dbReference>
<name>A0A1F8FI32_9BACT</name>
<dbReference type="CDD" id="cd10434">
    <property type="entry name" value="GIY-YIG_UvrC_Cho"/>
    <property type="match status" value="1"/>
</dbReference>
<accession>A0A1F8FI32</accession>
<dbReference type="Proteomes" id="UP000178197">
    <property type="component" value="Unassembled WGS sequence"/>
</dbReference>
<comment type="caution">
    <text evidence="4">The sequence shown here is derived from an EMBL/GenBank/DDBJ whole genome shotgun (WGS) entry which is preliminary data.</text>
</comment>
<dbReference type="SUPFAM" id="SSF82771">
    <property type="entry name" value="GIY-YIG endonuclease"/>
    <property type="match status" value="1"/>
</dbReference>
<organism evidence="4 5">
    <name type="scientific">Candidatus Yanofskybacteria bacterium RIFCSPHIGHO2_02_FULL_43_15c</name>
    <dbReference type="NCBI Taxonomy" id="1802679"/>
    <lineage>
        <taxon>Bacteria</taxon>
        <taxon>Candidatus Yanofskyibacteriota</taxon>
    </lineage>
</organism>
<dbReference type="InterPro" id="IPR000305">
    <property type="entry name" value="GIY-YIG_endonuc"/>
</dbReference>
<dbReference type="PROSITE" id="PS50165">
    <property type="entry name" value="UVRC"/>
    <property type="match status" value="1"/>
</dbReference>
<evidence type="ECO:0000259" key="3">
    <source>
        <dbReference type="PROSITE" id="PS50165"/>
    </source>
</evidence>
<dbReference type="InterPro" id="IPR050066">
    <property type="entry name" value="UvrABC_protein_C"/>
</dbReference>
<evidence type="ECO:0000259" key="2">
    <source>
        <dbReference type="PROSITE" id="PS50164"/>
    </source>
</evidence>
<proteinExistence type="predicted"/>
<sequence>MSSLFGHKKIPSSPGIYFFSAGGGKETLRRVLYIGKAANLKKRLNSYKKAADLRIQKMLETASKLDWQETGSEIEALILESQLIKKHRPLFNIMLRDDKQYFYVGITHSTGSKQAKEEFPRIFLTHQPRIETSNKRQGASKEKKETWSLGSLSLVSEYMGPFTEGASIKTTLKLLRKIFPYCTCKQKHNRYCLNYHIGNCLGFCCLNEKGIRDYELGIMEEQRKEYGKNIKAVKDILNGKRIPVLNHLQKEIGQLGENQEFEKAIVLRDKIAKLEKVFANAKVIKQMNYEPGIMNQTLKELAKVLQLKKIPERIEGYDVSNIQGRFATGSMVVFTPSTLRDASGQASSGQATYHPDKNEYRKFKIRTVSPDQGGDVAMLKEMLTRRFNHPEWQFPDLILIDGGKGQLNTALSVIPKNISVIALTKDKKHRGHHVFSNTKKTATPLFDWPLPVKNLILFIDSEAHRFAISYYRKLHRKTI</sequence>
<dbReference type="AlphaFoldDB" id="A0A1F8FI32"/>
<dbReference type="Pfam" id="PF01541">
    <property type="entry name" value="GIY-YIG"/>
    <property type="match status" value="1"/>
</dbReference>
<dbReference type="EMBL" id="MGJT01000020">
    <property type="protein sequence ID" value="OGN12248.1"/>
    <property type="molecule type" value="Genomic_DNA"/>
</dbReference>